<dbReference type="GO" id="GO:0090070">
    <property type="term" value="P:positive regulation of ribosome biogenesis"/>
    <property type="evidence" value="ECO:0007669"/>
    <property type="project" value="EnsemblFungi"/>
</dbReference>
<feature type="compositionally biased region" description="Acidic residues" evidence="4">
    <location>
        <begin position="738"/>
        <end position="766"/>
    </location>
</feature>
<dbReference type="SUPFAM" id="SSF48371">
    <property type="entry name" value="ARM repeat"/>
    <property type="match status" value="1"/>
</dbReference>
<dbReference type="GO" id="GO:0009303">
    <property type="term" value="P:rRNA transcription"/>
    <property type="evidence" value="ECO:0007669"/>
    <property type="project" value="EnsemblFungi"/>
</dbReference>
<evidence type="ECO:0000256" key="3">
    <source>
        <dbReference type="ARBA" id="ARBA00023242"/>
    </source>
</evidence>
<proteinExistence type="inferred from homology"/>
<comment type="subcellular location">
    <subcellularLocation>
        <location evidence="1">Nucleus</location>
    </subcellularLocation>
</comment>
<dbReference type="PANTHER" id="PTHR13213">
    <property type="entry name" value="MYB-BINDING PROTEIN 1A FAMILY MEMBER"/>
    <property type="match status" value="1"/>
</dbReference>
<feature type="region of interest" description="Disordered" evidence="4">
    <location>
        <begin position="721"/>
        <end position="769"/>
    </location>
</feature>
<gene>
    <name evidence="5" type="ORF">WICANDRAFT_42012</name>
</gene>
<evidence type="ECO:0000256" key="2">
    <source>
        <dbReference type="ARBA" id="ARBA00006809"/>
    </source>
</evidence>
<evidence type="ECO:0000313" key="6">
    <source>
        <dbReference type="Proteomes" id="UP000094112"/>
    </source>
</evidence>
<dbReference type="GO" id="GO:0032040">
    <property type="term" value="C:small-subunit processome"/>
    <property type="evidence" value="ECO:0007669"/>
    <property type="project" value="EnsemblFungi"/>
</dbReference>
<evidence type="ECO:0000256" key="1">
    <source>
        <dbReference type="ARBA" id="ARBA00004123"/>
    </source>
</evidence>
<dbReference type="STRING" id="683960.A0A1E3P3C5"/>
<dbReference type="InterPro" id="IPR016024">
    <property type="entry name" value="ARM-type_fold"/>
</dbReference>
<dbReference type="GO" id="GO:0000182">
    <property type="term" value="F:rDNA binding"/>
    <property type="evidence" value="ECO:0007669"/>
    <property type="project" value="EnsemblFungi"/>
</dbReference>
<evidence type="ECO:0000256" key="4">
    <source>
        <dbReference type="SAM" id="MobiDB-lite"/>
    </source>
</evidence>
<feature type="compositionally biased region" description="Basic residues" evidence="4">
    <location>
        <begin position="292"/>
        <end position="307"/>
    </location>
</feature>
<feature type="compositionally biased region" description="Acidic residues" evidence="4">
    <location>
        <begin position="721"/>
        <end position="730"/>
    </location>
</feature>
<keyword evidence="6" id="KW-1185">Reference proteome</keyword>
<evidence type="ECO:0008006" key="7">
    <source>
        <dbReference type="Google" id="ProtNLM"/>
    </source>
</evidence>
<dbReference type="GO" id="GO:0042134">
    <property type="term" value="F:rRNA primary transcript binding"/>
    <property type="evidence" value="ECO:0007669"/>
    <property type="project" value="EnsemblFungi"/>
</dbReference>
<dbReference type="PANTHER" id="PTHR13213:SF2">
    <property type="entry name" value="MYB-BINDING PROTEIN 1A"/>
    <property type="match status" value="1"/>
</dbReference>
<feature type="compositionally biased region" description="Acidic residues" evidence="4">
    <location>
        <begin position="793"/>
        <end position="803"/>
    </location>
</feature>
<dbReference type="EMBL" id="KV454210">
    <property type="protein sequence ID" value="ODQ59760.1"/>
    <property type="molecule type" value="Genomic_DNA"/>
</dbReference>
<comment type="similarity">
    <text evidence="2">Belongs to the MYBBP1A family.</text>
</comment>
<dbReference type="AlphaFoldDB" id="A0A1E3P3C5"/>
<feature type="region of interest" description="Disordered" evidence="4">
    <location>
        <begin position="283"/>
        <end position="314"/>
    </location>
</feature>
<accession>A0A1E3P3C5</accession>
<dbReference type="GO" id="GO:0006355">
    <property type="term" value="P:regulation of DNA-templated transcription"/>
    <property type="evidence" value="ECO:0007669"/>
    <property type="project" value="InterPro"/>
</dbReference>
<dbReference type="GeneID" id="30199811"/>
<feature type="region of interest" description="Disordered" evidence="4">
    <location>
        <begin position="782"/>
        <end position="803"/>
    </location>
</feature>
<dbReference type="Proteomes" id="UP000094112">
    <property type="component" value="Unassembled WGS sequence"/>
</dbReference>
<dbReference type="OrthoDB" id="342531at2759"/>
<evidence type="ECO:0000313" key="5">
    <source>
        <dbReference type="EMBL" id="ODQ59760.1"/>
    </source>
</evidence>
<reference evidence="5 6" key="1">
    <citation type="journal article" date="2016" name="Proc. Natl. Acad. Sci. U.S.A.">
        <title>Comparative genomics of biotechnologically important yeasts.</title>
        <authorList>
            <person name="Riley R."/>
            <person name="Haridas S."/>
            <person name="Wolfe K.H."/>
            <person name="Lopes M.R."/>
            <person name="Hittinger C.T."/>
            <person name="Goeker M."/>
            <person name="Salamov A.A."/>
            <person name="Wisecaver J.H."/>
            <person name="Long T.M."/>
            <person name="Calvey C.H."/>
            <person name="Aerts A.L."/>
            <person name="Barry K.W."/>
            <person name="Choi C."/>
            <person name="Clum A."/>
            <person name="Coughlan A.Y."/>
            <person name="Deshpande S."/>
            <person name="Douglass A.P."/>
            <person name="Hanson S.J."/>
            <person name="Klenk H.-P."/>
            <person name="LaButti K.M."/>
            <person name="Lapidus A."/>
            <person name="Lindquist E.A."/>
            <person name="Lipzen A.M."/>
            <person name="Meier-Kolthoff J.P."/>
            <person name="Ohm R.A."/>
            <person name="Otillar R.P."/>
            <person name="Pangilinan J.L."/>
            <person name="Peng Y."/>
            <person name="Rokas A."/>
            <person name="Rosa C.A."/>
            <person name="Scheuner C."/>
            <person name="Sibirny A.A."/>
            <person name="Slot J.C."/>
            <person name="Stielow J.B."/>
            <person name="Sun H."/>
            <person name="Kurtzman C.P."/>
            <person name="Blackwell M."/>
            <person name="Grigoriev I.V."/>
            <person name="Jeffries T.W."/>
        </authorList>
    </citation>
    <scope>NUCLEOTIDE SEQUENCE [LARGE SCALE GENOMIC DNA]</scope>
    <source>
        <strain evidence="6">ATCC 58044 / CBS 1984 / NCYC 433 / NRRL Y-366-8</strain>
    </source>
</reference>
<sequence length="1001" mass="114639">MTVSRDHYYKLSSDLEQERISAAIALINELNEADNDSEWEYALSRLIKGLSSSRGSSRLGFSTCLTELINIRLSSGKLTLQSLVELINSNTKVSSSMNGKEERAVLFGKLFGLQCISNLNSGVFAGDIKFEDFKLFIDNLIELACLKSWIREPTLFTIVTLLQAIPDRLDRDSIVYVFTKLDQNKLSLTTEGLAIYLSVPTTFRSSTLSKLNFENSTWKECDPLHQSNISLLSKVLKDISSGDDSSEEGTKSNSKQKGSWSPRLHFVWQLIIQELTTINNQEPVDEEVENSKKRKKHNKESKKKSKSNSKSEVSVNDHITVPEFWKVIIDEGFFSEKSSHERKYWGFEIFQILFGSVSAEVVSSLFTQNLMRTLINQTSDNNRLLNKVAKKTLSKISETTSQQPEKVIPVLRNVLIGEYGSLQFDRLTKSKTVETLISNTSSNTELANFFIGILKSPVVKNQSNDEESLLKTKKWTIDQLLHLVRAKKSKLDAKSDLEWIDLVLKALVEIAFFKESPEQEESPITEFAQERLNSILSDVVTIERNDNNTWSYKTLSSLLDYSKDHTPIFEFDDELKAVKDKSLKILKKIRNKRESSKYADNSRLLVFELLFSMVTLQLFSGDAESVDTLQELQDYYYEQKKDKNEDDEENDDPHDSVVGIVEILLNFMSQKSSLLKKLSMIVWENFCTKVDLGALELLFDVIKTKENKEGQKALFEGEDEFVDEDEEEEHDHDHEHSEDDEEDEEEEESEEEDSDDEEDEDNEAVSELDKKTNLALAEALKLPQHNGEVTFSSDEDDDMSDESMDDEQMMAIDGELSRIFKQRRDALDSIETGNKRKAEVQDARSNILLFKHRVVDLLEIFVRKNPTSELIIYTVEPLLTGLKLTLDKSLGTKIHKLLKSRVCKSKVDIQTVSKEQLLEILQHVQKDILKTSNTNDFNLSSSQCSIFISKQILQLDETVVDEIIDQYTDLLKKWFTKKNSRLTSSIFFDFINWLSSKRSQN</sequence>
<name>A0A1E3P3C5_WICAA</name>
<organism evidence="5 6">
    <name type="scientific">Wickerhamomyces anomalus (strain ATCC 58044 / CBS 1984 / NCYC 433 / NRRL Y-366-8)</name>
    <name type="common">Yeast</name>
    <name type="synonym">Hansenula anomala</name>
    <dbReference type="NCBI Taxonomy" id="683960"/>
    <lineage>
        <taxon>Eukaryota</taxon>
        <taxon>Fungi</taxon>
        <taxon>Dikarya</taxon>
        <taxon>Ascomycota</taxon>
        <taxon>Saccharomycotina</taxon>
        <taxon>Saccharomycetes</taxon>
        <taxon>Phaffomycetales</taxon>
        <taxon>Wickerhamomycetaceae</taxon>
        <taxon>Wickerhamomyces</taxon>
    </lineage>
</organism>
<protein>
    <recommendedName>
        <fullName evidence="7">DNA polymerase V</fullName>
    </recommendedName>
</protein>
<dbReference type="GO" id="GO:0000027">
    <property type="term" value="P:ribosomal large subunit assembly"/>
    <property type="evidence" value="ECO:0007669"/>
    <property type="project" value="EnsemblFungi"/>
</dbReference>
<dbReference type="RefSeq" id="XP_019038967.1">
    <property type="nucleotide sequence ID" value="XM_019182565.1"/>
</dbReference>
<dbReference type="InterPro" id="IPR007015">
    <property type="entry name" value="DNA_pol_V/MYBBP1A"/>
</dbReference>
<dbReference type="GO" id="GO:0006364">
    <property type="term" value="P:rRNA processing"/>
    <property type="evidence" value="ECO:0007669"/>
    <property type="project" value="EnsemblFungi"/>
</dbReference>
<dbReference type="Pfam" id="PF04931">
    <property type="entry name" value="DNA_pol_phi"/>
    <property type="match status" value="1"/>
</dbReference>
<keyword evidence="3" id="KW-0539">Nucleus</keyword>